<dbReference type="EMBL" id="QQOH01000003">
    <property type="protein sequence ID" value="RDE19945.1"/>
    <property type="molecule type" value="Genomic_DNA"/>
</dbReference>
<name>A0A369WKG0_9GAMM</name>
<protein>
    <submittedName>
        <fullName evidence="10">Methyl-accepting chemotaxis protein</fullName>
    </submittedName>
</protein>
<evidence type="ECO:0000259" key="7">
    <source>
        <dbReference type="PROSITE" id="PS50111"/>
    </source>
</evidence>
<dbReference type="PANTHER" id="PTHR32089:SF112">
    <property type="entry name" value="LYSOZYME-LIKE PROTEIN-RELATED"/>
    <property type="match status" value="1"/>
</dbReference>
<reference evidence="10 11" key="1">
    <citation type="submission" date="2018-07" db="EMBL/GenBank/DDBJ databases">
        <title>Motiliproteus coralliicola sp. nov., a bacterium isolated from Coral.</title>
        <authorList>
            <person name="Wang G."/>
        </authorList>
    </citation>
    <scope>NUCLEOTIDE SEQUENCE [LARGE SCALE GENOMIC DNA]</scope>
    <source>
        <strain evidence="10 11">C34</strain>
    </source>
</reference>
<dbReference type="Pfam" id="PF00015">
    <property type="entry name" value="MCPsignal"/>
    <property type="match status" value="1"/>
</dbReference>
<dbReference type="Gene3D" id="1.10.287.950">
    <property type="entry name" value="Methyl-accepting chemotaxis protein"/>
    <property type="match status" value="1"/>
</dbReference>
<evidence type="ECO:0000313" key="10">
    <source>
        <dbReference type="EMBL" id="RDE19945.1"/>
    </source>
</evidence>
<keyword evidence="3 5" id="KW-0807">Transducer</keyword>
<feature type="domain" description="HAMP" evidence="9">
    <location>
        <begin position="313"/>
        <end position="367"/>
    </location>
</feature>
<feature type="transmembrane region" description="Helical" evidence="6">
    <location>
        <begin position="12"/>
        <end position="34"/>
    </location>
</feature>
<evidence type="ECO:0000256" key="3">
    <source>
        <dbReference type="ARBA" id="ARBA00023224"/>
    </source>
</evidence>
<dbReference type="RefSeq" id="WP_114696288.1">
    <property type="nucleotide sequence ID" value="NZ_QQOH01000003.1"/>
</dbReference>
<comment type="similarity">
    <text evidence="4">Belongs to the methyl-accepting chemotaxis (MCP) protein family.</text>
</comment>
<dbReference type="InterPro" id="IPR004089">
    <property type="entry name" value="MCPsignal_dom"/>
</dbReference>
<dbReference type="PROSITE" id="PS50885">
    <property type="entry name" value="HAMP"/>
    <property type="match status" value="1"/>
</dbReference>
<dbReference type="Proteomes" id="UP000253769">
    <property type="component" value="Unassembled WGS sequence"/>
</dbReference>
<feature type="domain" description="Methyl-accepting transducer" evidence="7">
    <location>
        <begin position="372"/>
        <end position="608"/>
    </location>
</feature>
<dbReference type="AlphaFoldDB" id="A0A369WKG0"/>
<keyword evidence="2" id="KW-0997">Cell inner membrane</keyword>
<comment type="caution">
    <text evidence="10">The sequence shown here is derived from an EMBL/GenBank/DDBJ whole genome shotgun (WGS) entry which is preliminary data.</text>
</comment>
<keyword evidence="6" id="KW-0472">Membrane</keyword>
<dbReference type="GO" id="GO:0007165">
    <property type="term" value="P:signal transduction"/>
    <property type="evidence" value="ECO:0007669"/>
    <property type="project" value="UniProtKB-KW"/>
</dbReference>
<dbReference type="PANTHER" id="PTHR32089">
    <property type="entry name" value="METHYL-ACCEPTING CHEMOTAXIS PROTEIN MCPB"/>
    <property type="match status" value="1"/>
</dbReference>
<evidence type="ECO:0000259" key="8">
    <source>
        <dbReference type="PROSITE" id="PS50192"/>
    </source>
</evidence>
<dbReference type="OrthoDB" id="7025727at2"/>
<dbReference type="SMART" id="SM00283">
    <property type="entry name" value="MA"/>
    <property type="match status" value="1"/>
</dbReference>
<dbReference type="PROSITE" id="PS50192">
    <property type="entry name" value="T_SNARE"/>
    <property type="match status" value="1"/>
</dbReference>
<evidence type="ECO:0000256" key="1">
    <source>
        <dbReference type="ARBA" id="ARBA00004429"/>
    </source>
</evidence>
<evidence type="ECO:0000256" key="4">
    <source>
        <dbReference type="ARBA" id="ARBA00029447"/>
    </source>
</evidence>
<dbReference type="CDD" id="cd06225">
    <property type="entry name" value="HAMP"/>
    <property type="match status" value="1"/>
</dbReference>
<dbReference type="FunFam" id="1.10.287.950:FF:000001">
    <property type="entry name" value="Methyl-accepting chemotaxis sensory transducer"/>
    <property type="match status" value="1"/>
</dbReference>
<evidence type="ECO:0000259" key="9">
    <source>
        <dbReference type="PROSITE" id="PS50885"/>
    </source>
</evidence>
<dbReference type="InterPro" id="IPR000727">
    <property type="entry name" value="T_SNARE_dom"/>
</dbReference>
<comment type="subcellular location">
    <subcellularLocation>
        <location evidence="1">Cell inner membrane</location>
        <topology evidence="1">Multi-pass membrane protein</topology>
    </subcellularLocation>
</comment>
<keyword evidence="2" id="KW-1003">Cell membrane</keyword>
<organism evidence="10 11">
    <name type="scientific">Motiliproteus coralliicola</name>
    <dbReference type="NCBI Taxonomy" id="2283196"/>
    <lineage>
        <taxon>Bacteria</taxon>
        <taxon>Pseudomonadati</taxon>
        <taxon>Pseudomonadota</taxon>
        <taxon>Gammaproteobacteria</taxon>
        <taxon>Oceanospirillales</taxon>
        <taxon>Oceanospirillaceae</taxon>
        <taxon>Motiliproteus</taxon>
    </lineage>
</organism>
<evidence type="ECO:0000313" key="11">
    <source>
        <dbReference type="Proteomes" id="UP000253769"/>
    </source>
</evidence>
<dbReference type="Pfam" id="PF00672">
    <property type="entry name" value="HAMP"/>
    <property type="match status" value="1"/>
</dbReference>
<gene>
    <name evidence="10" type="ORF">DV711_13845</name>
</gene>
<keyword evidence="6" id="KW-1133">Transmembrane helix</keyword>
<keyword evidence="6" id="KW-0812">Transmembrane</keyword>
<evidence type="ECO:0000256" key="2">
    <source>
        <dbReference type="ARBA" id="ARBA00022519"/>
    </source>
</evidence>
<evidence type="ECO:0000256" key="6">
    <source>
        <dbReference type="SAM" id="Phobius"/>
    </source>
</evidence>
<feature type="transmembrane region" description="Helical" evidence="6">
    <location>
        <begin position="295"/>
        <end position="316"/>
    </location>
</feature>
<proteinExistence type="inferred from homology"/>
<dbReference type="SMART" id="SM00304">
    <property type="entry name" value="HAMP"/>
    <property type="match status" value="1"/>
</dbReference>
<accession>A0A369WKG0</accession>
<keyword evidence="11" id="KW-1185">Reference proteome</keyword>
<feature type="domain" description="T-SNARE coiled-coil homology" evidence="8">
    <location>
        <begin position="564"/>
        <end position="621"/>
    </location>
</feature>
<dbReference type="SUPFAM" id="SSF58104">
    <property type="entry name" value="Methyl-accepting chemotaxis protein (MCP) signaling domain"/>
    <property type="match status" value="1"/>
</dbReference>
<dbReference type="GO" id="GO:0005886">
    <property type="term" value="C:plasma membrane"/>
    <property type="evidence" value="ECO:0007669"/>
    <property type="project" value="UniProtKB-SubCell"/>
</dbReference>
<dbReference type="PROSITE" id="PS50111">
    <property type="entry name" value="CHEMOTAXIS_TRANSDUC_2"/>
    <property type="match status" value="1"/>
</dbReference>
<dbReference type="InterPro" id="IPR003660">
    <property type="entry name" value="HAMP_dom"/>
</dbReference>
<sequence length="644" mass="69191">MNNLLKGFTSRLLLPVLISVVVICVIQTTTTLWVTQQSVSGLVDDVVTTLDDGGQELAARLTQSSQGVQQTMTQLADQVGAVLDRSLTEELAQEQARVSDDLVASSHQSAHAMAELMALVAPDAIWDGDSPTLTRLVRDLQRNPQVVFAIYQDAEGKPLTRYLDRSDDKVKSLLASGQGKRSMDRVIDAASKDPELYLIDQEINPKGAVIGRFILAVSDKKAIEASAALKQRFTDLTRTIREQSQSSILSEAQQAQQSLQQSLQLAEAQNRATGEDTRKTIDAAAVALESKVSSLLLISGVLLVVALMLILATRVLRKIDTLTRALNDLAEGDGDLTQRIDAESRDEIGDMGRAVNRFIEKTQQLVTEANLAADETSEHIDQMHGVTGQASQSVERQNHQLSQVSQAMSEMAGTVQQVAERIQDNLVHVDRIRQASGEASCISARVKTDIETLVGQVQTASEVVNGVAGQSQQIEVVLDVIKSIAEQTNLLALNAAIEAARAGESGRGFAVVADEVRALAGKTQQSTEDIQRQIDRLQGEVGGAVEVIEQVCGFAQTSIEGIASSDEQMQSVSDSVGGLYDLTNDIAAMAEQQAQVSATVNDNVEQISNEAELSAGLMQQNTQASNALADLASSLKRTLAQFKV</sequence>
<evidence type="ECO:0000256" key="5">
    <source>
        <dbReference type="PROSITE-ProRule" id="PRU00284"/>
    </source>
</evidence>
<dbReference type="GO" id="GO:0006935">
    <property type="term" value="P:chemotaxis"/>
    <property type="evidence" value="ECO:0007669"/>
    <property type="project" value="UniProtKB-ARBA"/>
</dbReference>